<dbReference type="Gene3D" id="2.60.120.260">
    <property type="entry name" value="Galactose-binding domain-like"/>
    <property type="match status" value="2"/>
</dbReference>
<keyword evidence="10" id="KW-0106">Calcium</keyword>
<gene>
    <name evidence="16" type="ORF">A6R68_09946</name>
</gene>
<dbReference type="GO" id="GO:0007155">
    <property type="term" value="P:cell adhesion"/>
    <property type="evidence" value="ECO:0007669"/>
    <property type="project" value="UniProtKB-KW"/>
</dbReference>
<keyword evidence="4" id="KW-0272">Extracellular matrix</keyword>
<dbReference type="AlphaFoldDB" id="A0A1A6FZA0"/>
<dbReference type="PANTHER" id="PTHR11841:SF1">
    <property type="entry name" value="REELIN"/>
    <property type="match status" value="1"/>
</dbReference>
<evidence type="ECO:0000256" key="10">
    <source>
        <dbReference type="ARBA" id="ARBA00022837"/>
    </source>
</evidence>
<dbReference type="InterPro" id="IPR049419">
    <property type="entry name" value="Reelin_subrepeat-B"/>
</dbReference>
<dbReference type="CDD" id="cd10037">
    <property type="entry name" value="Reelin_repeat_1_subrepeat_1"/>
    <property type="match status" value="1"/>
</dbReference>
<dbReference type="OrthoDB" id="1924787at2759"/>
<name>A0A1A6FZA0_NEOLE</name>
<reference evidence="16 17" key="1">
    <citation type="submission" date="2016-06" db="EMBL/GenBank/DDBJ databases">
        <title>The Draft Genome Sequence and Annotation of the Desert Woodrat Neotoma lepida.</title>
        <authorList>
            <person name="Campbell M."/>
            <person name="Oakeson K.F."/>
            <person name="Yandell M."/>
            <person name="Halpert J.R."/>
            <person name="Dearing D."/>
        </authorList>
    </citation>
    <scope>NUCLEOTIDE SEQUENCE [LARGE SCALE GENOMIC DNA]</scope>
    <source>
        <strain evidence="16">417</strain>
        <tissue evidence="16">Liver</tissue>
    </source>
</reference>
<evidence type="ECO:0000256" key="9">
    <source>
        <dbReference type="ARBA" id="ARBA00022833"/>
    </source>
</evidence>
<dbReference type="Proteomes" id="UP000092124">
    <property type="component" value="Unassembled WGS sequence"/>
</dbReference>
<comment type="caution">
    <text evidence="16">The sequence shown here is derived from an EMBL/GenBank/DDBJ whole genome shotgun (WGS) entry which is preliminary data.</text>
</comment>
<evidence type="ECO:0000256" key="2">
    <source>
        <dbReference type="ARBA" id="ARBA00022473"/>
    </source>
</evidence>
<evidence type="ECO:0000256" key="15">
    <source>
        <dbReference type="ARBA" id="ARBA00046064"/>
    </source>
</evidence>
<dbReference type="STRING" id="56216.A0A1A6FZA0"/>
<evidence type="ECO:0000256" key="7">
    <source>
        <dbReference type="ARBA" id="ARBA00022801"/>
    </source>
</evidence>
<accession>A0A1A6FZA0</accession>
<dbReference type="GO" id="GO:0001764">
    <property type="term" value="P:neuron migration"/>
    <property type="evidence" value="ECO:0007669"/>
    <property type="project" value="InterPro"/>
</dbReference>
<dbReference type="GO" id="GO:0070325">
    <property type="term" value="F:lipoprotein particle receptor binding"/>
    <property type="evidence" value="ECO:0007669"/>
    <property type="project" value="InterPro"/>
</dbReference>
<dbReference type="GO" id="GO:0046872">
    <property type="term" value="F:metal ion binding"/>
    <property type="evidence" value="ECO:0007669"/>
    <property type="project" value="UniProtKB-KW"/>
</dbReference>
<protein>
    <recommendedName>
        <fullName evidence="13">Reelin</fullName>
    </recommendedName>
</protein>
<keyword evidence="6" id="KW-0479">Metal-binding</keyword>
<comment type="function">
    <text evidence="15">Extracellular matrix serine protease secreted by pioneer neurons that plays a role in layering of neurons in the cerebral cortex and cerebellum by coordinating cell positioning during neurodevelopment. Regulates microtubule function in neurons and neuronal migration. Binding to the extracellular domains of lipoprotein receptors VLDLR and LRP8/APOER2 induces tyrosine phosphorylation of DAB1 and modulation of TAU phosphorylation. Affects migration of sympathetic preganglionic neurons in the spinal cord, where it seems to act as a barrier to neuronal migration. Enzymatic activity is important for the modulation of cell adhesion.</text>
</comment>
<evidence type="ECO:0000313" key="17">
    <source>
        <dbReference type="Proteomes" id="UP000092124"/>
    </source>
</evidence>
<keyword evidence="3" id="KW-0964">Secreted</keyword>
<sequence length="213" mass="24113">GVCDPGDSHENDIILYAKIEGRKEHFTLDTLSYSSYKVPSLVSVAINPEIQTPATKFCLWQKNHQGHNRNVWAVDFFHVLPVLPSTMSHMIQFSINLGCGTHQPGNSVSLEFSTNHGRSWTLLHTECLPEICAGPHLPHSTVYSSENYSGWNRVTIPLPNAALTRDTRIRWRQTGAILGNMWAIDNGCLYRSIVSQILFWQRTMHSTWLQVSI</sequence>
<evidence type="ECO:0000256" key="14">
    <source>
        <dbReference type="ARBA" id="ARBA00044961"/>
    </source>
</evidence>
<keyword evidence="11" id="KW-0130">Cell adhesion</keyword>
<evidence type="ECO:0000313" key="16">
    <source>
        <dbReference type="EMBL" id="OBS58929.1"/>
    </source>
</evidence>
<evidence type="ECO:0000256" key="11">
    <source>
        <dbReference type="ARBA" id="ARBA00022889"/>
    </source>
</evidence>
<keyword evidence="8" id="KW-0720">Serine protease</keyword>
<evidence type="ECO:0000256" key="8">
    <source>
        <dbReference type="ARBA" id="ARBA00022825"/>
    </source>
</evidence>
<dbReference type="GO" id="GO:0007417">
    <property type="term" value="P:central nervous system development"/>
    <property type="evidence" value="ECO:0007669"/>
    <property type="project" value="InterPro"/>
</dbReference>
<evidence type="ECO:0000256" key="12">
    <source>
        <dbReference type="ARBA" id="ARBA00023773"/>
    </source>
</evidence>
<keyword evidence="17" id="KW-1185">Reference proteome</keyword>
<evidence type="ECO:0000256" key="1">
    <source>
        <dbReference type="ARBA" id="ARBA00004498"/>
    </source>
</evidence>
<keyword evidence="7" id="KW-0378">Hydrolase</keyword>
<feature type="non-terminal residue" evidence="16">
    <location>
        <position position="1"/>
    </location>
</feature>
<dbReference type="GO" id="GO:0006508">
    <property type="term" value="P:proteolysis"/>
    <property type="evidence" value="ECO:0007669"/>
    <property type="project" value="UniProtKB-KW"/>
</dbReference>
<dbReference type="PANTHER" id="PTHR11841">
    <property type="entry name" value="REELIN"/>
    <property type="match status" value="1"/>
</dbReference>
<evidence type="ECO:0000256" key="13">
    <source>
        <dbReference type="ARBA" id="ARBA00023900"/>
    </source>
</evidence>
<keyword evidence="2" id="KW-0217">Developmental protein</keyword>
<evidence type="ECO:0000256" key="5">
    <source>
        <dbReference type="ARBA" id="ARBA00022670"/>
    </source>
</evidence>
<evidence type="ECO:0000256" key="3">
    <source>
        <dbReference type="ARBA" id="ARBA00022525"/>
    </source>
</evidence>
<comment type="subunit">
    <text evidence="14">Oligomer of disulfide-linked homodimers.</text>
</comment>
<dbReference type="EMBL" id="LZPO01110141">
    <property type="protein sequence ID" value="OBS58929.1"/>
    <property type="molecule type" value="Genomic_DNA"/>
</dbReference>
<dbReference type="Pfam" id="PF21471">
    <property type="entry name" value="Reelin_subrepeat-B"/>
    <property type="match status" value="2"/>
</dbReference>
<evidence type="ECO:0000256" key="6">
    <source>
        <dbReference type="ARBA" id="ARBA00022723"/>
    </source>
</evidence>
<dbReference type="GO" id="GO:0008236">
    <property type="term" value="F:serine-type peptidase activity"/>
    <property type="evidence" value="ECO:0007669"/>
    <property type="project" value="UniProtKB-KW"/>
</dbReference>
<dbReference type="InterPro" id="IPR034968">
    <property type="entry name" value="Reelin"/>
</dbReference>
<keyword evidence="5" id="KW-0645">Protease</keyword>
<evidence type="ECO:0000256" key="4">
    <source>
        <dbReference type="ARBA" id="ARBA00022530"/>
    </source>
</evidence>
<comment type="subcellular location">
    <subcellularLocation>
        <location evidence="1">Secreted</location>
        <location evidence="1">Extracellular space</location>
        <location evidence="1">Extracellular matrix</location>
    </subcellularLocation>
</comment>
<proteinExistence type="inferred from homology"/>
<keyword evidence="9" id="KW-0862">Zinc</keyword>
<organism evidence="16 17">
    <name type="scientific">Neotoma lepida</name>
    <name type="common">Desert woodrat</name>
    <dbReference type="NCBI Taxonomy" id="56216"/>
    <lineage>
        <taxon>Eukaryota</taxon>
        <taxon>Metazoa</taxon>
        <taxon>Chordata</taxon>
        <taxon>Craniata</taxon>
        <taxon>Vertebrata</taxon>
        <taxon>Euteleostomi</taxon>
        <taxon>Mammalia</taxon>
        <taxon>Eutheria</taxon>
        <taxon>Euarchontoglires</taxon>
        <taxon>Glires</taxon>
        <taxon>Rodentia</taxon>
        <taxon>Myomorpha</taxon>
        <taxon>Muroidea</taxon>
        <taxon>Cricetidae</taxon>
        <taxon>Neotominae</taxon>
        <taxon>Neotoma</taxon>
    </lineage>
</organism>
<comment type="similarity">
    <text evidence="12">Belongs to the reelin family.</text>
</comment>